<sequence>MSTRWLKPCLGLLLGLFLLGGEGRAEELVTALSSDVVSIQSNFTGTEIVIFGQIGMDPQTLSRPGRYDIIIKVVGPDQQITTRRKGRFLGVWVNRDYETFVAVPSFYSLASTGRVGELGGRELLDAHALGLNHLNLPVSGSSHVPLSERDDFREAFLRLRTEQGLYAERPESIEFLTNTMFRTTVPLPANIPVGKYSIQGFLIQDGVLLSRTEQELAVAKIGFEQVTYNLARHHPLVYGVLAVILATVTGWLAGVIFRKD</sequence>
<keyword evidence="3" id="KW-1185">Reference proteome</keyword>
<reference evidence="2" key="1">
    <citation type="submission" date="2021-03" db="EMBL/GenBank/DDBJ databases">
        <title>Roseibium sp. CAU 1637 isolated from Incheon.</title>
        <authorList>
            <person name="Kim W."/>
        </authorList>
    </citation>
    <scope>NUCLEOTIDE SEQUENCE</scope>
    <source>
        <strain evidence="2">CAU 1637</strain>
    </source>
</reference>
<keyword evidence="1" id="KW-0472">Membrane</keyword>
<evidence type="ECO:0000313" key="3">
    <source>
        <dbReference type="Proteomes" id="UP000664779"/>
    </source>
</evidence>
<feature type="transmembrane region" description="Helical" evidence="1">
    <location>
        <begin position="236"/>
        <end position="257"/>
    </location>
</feature>
<gene>
    <name evidence="2" type="ORF">J0X15_09355</name>
</gene>
<name>A0A939J544_9HYPH</name>
<keyword evidence="1" id="KW-1133">Transmembrane helix</keyword>
<dbReference type="EMBL" id="JAFLNF010000003">
    <property type="protein sequence ID" value="MBO0345425.1"/>
    <property type="molecule type" value="Genomic_DNA"/>
</dbReference>
<dbReference type="Pfam" id="PF09608">
    <property type="entry name" value="Alph_Pro_TM"/>
    <property type="match status" value="1"/>
</dbReference>
<dbReference type="AlphaFoldDB" id="A0A939J544"/>
<organism evidence="2 3">
    <name type="scientific">Roseibium limicola</name>
    <dbReference type="NCBI Taxonomy" id="2816037"/>
    <lineage>
        <taxon>Bacteria</taxon>
        <taxon>Pseudomonadati</taxon>
        <taxon>Pseudomonadota</taxon>
        <taxon>Alphaproteobacteria</taxon>
        <taxon>Hyphomicrobiales</taxon>
        <taxon>Stappiaceae</taxon>
        <taxon>Roseibium</taxon>
    </lineage>
</organism>
<dbReference type="InterPro" id="IPR019088">
    <property type="entry name" value="CHP02186-rel_TM"/>
</dbReference>
<dbReference type="Proteomes" id="UP000664779">
    <property type="component" value="Unassembled WGS sequence"/>
</dbReference>
<proteinExistence type="predicted"/>
<comment type="caution">
    <text evidence="2">The sequence shown here is derived from an EMBL/GenBank/DDBJ whole genome shotgun (WGS) entry which is preliminary data.</text>
</comment>
<protein>
    <submittedName>
        <fullName evidence="2">TIGR02186 family protein</fullName>
    </submittedName>
</protein>
<evidence type="ECO:0000313" key="2">
    <source>
        <dbReference type="EMBL" id="MBO0345425.1"/>
    </source>
</evidence>
<accession>A0A939J544</accession>
<evidence type="ECO:0000256" key="1">
    <source>
        <dbReference type="SAM" id="Phobius"/>
    </source>
</evidence>
<keyword evidence="1" id="KW-0812">Transmembrane</keyword>